<comment type="caution">
    <text evidence="2">The sequence shown here is derived from an EMBL/GenBank/DDBJ whole genome shotgun (WGS) entry which is preliminary data.</text>
</comment>
<evidence type="ECO:0000259" key="1">
    <source>
        <dbReference type="Pfam" id="PF03374"/>
    </source>
</evidence>
<sequence length="223" mass="25313">MNQLLTITKENASALTMGSLEIAELLESRHDSVKRTIVRLQVKGLIQLTPLVEVKNHLGQIVTEYQLVKRDTYVVVAQLSPEFTARLVDRWQELENQQKPTALIPQSFSEALMLAAQLQAEKERNAPKVAFVDHYVEVGTSKSFRETAKILKMPERALVNRLVEDKYLYRQSGVLLPYQSAHTKDLFTVKTGTAEHGHNYTQTRVTSKGIEFIASRYASELML</sequence>
<organism evidence="2 3">
    <name type="scientific">Haemophilus haemolyticus</name>
    <dbReference type="NCBI Taxonomy" id="726"/>
    <lineage>
        <taxon>Bacteria</taxon>
        <taxon>Pseudomonadati</taxon>
        <taxon>Pseudomonadota</taxon>
        <taxon>Gammaproteobacteria</taxon>
        <taxon>Pasteurellales</taxon>
        <taxon>Pasteurellaceae</taxon>
        <taxon>Haemophilus</taxon>
    </lineage>
</organism>
<gene>
    <name evidence="2" type="ORF">EUX48_02700</name>
</gene>
<evidence type="ECO:0000313" key="2">
    <source>
        <dbReference type="EMBL" id="TPH24510.1"/>
    </source>
</evidence>
<name>A0A502LJJ6_HAEHA</name>
<dbReference type="EMBL" id="SDPB01000004">
    <property type="protein sequence ID" value="TPH24510.1"/>
    <property type="molecule type" value="Genomic_DNA"/>
</dbReference>
<reference evidence="2 3" key="1">
    <citation type="submission" date="2019-01" db="EMBL/GenBank/DDBJ databases">
        <title>Comparative genomic analysis identifies haemin-independent Haemophilus haemolyticus: a formal re-classification of Haemophilus intermedius.</title>
        <authorList>
            <person name="Harris T.M."/>
            <person name="Price E.P."/>
            <person name="Sarovich D.S."/>
            <person name="Norskov-Lauritsen N."/>
            <person name="Beissbarth J."/>
            <person name="Chang A.B."/>
            <person name="Smith-Vaughan H.C."/>
        </authorList>
    </citation>
    <scope>NUCLEOTIDE SEQUENCE [LARGE SCALE GENOMIC DNA]</scope>
    <source>
        <strain evidence="2 3">60824 B Hi-4</strain>
    </source>
</reference>
<dbReference type="Proteomes" id="UP000316888">
    <property type="component" value="Unassembled WGS sequence"/>
</dbReference>
<evidence type="ECO:0000313" key="3">
    <source>
        <dbReference type="Proteomes" id="UP000316888"/>
    </source>
</evidence>
<accession>A0A502LJJ6</accession>
<dbReference type="GO" id="GO:0003677">
    <property type="term" value="F:DNA binding"/>
    <property type="evidence" value="ECO:0007669"/>
    <property type="project" value="InterPro"/>
</dbReference>
<dbReference type="Pfam" id="PF03374">
    <property type="entry name" value="ANT"/>
    <property type="match status" value="1"/>
</dbReference>
<dbReference type="RefSeq" id="WP_140535115.1">
    <property type="nucleotide sequence ID" value="NZ_SDPB01000004.1"/>
</dbReference>
<dbReference type="InterPro" id="IPR005039">
    <property type="entry name" value="Ant_C"/>
</dbReference>
<dbReference type="Pfam" id="PF09669">
    <property type="entry name" value="Phage_pRha"/>
    <property type="match status" value="1"/>
</dbReference>
<proteinExistence type="predicted"/>
<dbReference type="InterPro" id="IPR014054">
    <property type="entry name" value="Phage_regulatory_Rha"/>
</dbReference>
<feature type="domain" description="Antirepressor protein C-terminal" evidence="1">
    <location>
        <begin position="120"/>
        <end position="218"/>
    </location>
</feature>
<protein>
    <recommendedName>
        <fullName evidence="1">Antirepressor protein C-terminal domain-containing protein</fullName>
    </recommendedName>
</protein>
<dbReference type="AlphaFoldDB" id="A0A502LJJ6"/>